<dbReference type="Proteomes" id="UP001597601">
    <property type="component" value="Unassembled WGS sequence"/>
</dbReference>
<organism evidence="1 2">
    <name type="scientific">Mucilaginibacter antarcticus</name>
    <dbReference type="NCBI Taxonomy" id="1855725"/>
    <lineage>
        <taxon>Bacteria</taxon>
        <taxon>Pseudomonadati</taxon>
        <taxon>Bacteroidota</taxon>
        <taxon>Sphingobacteriia</taxon>
        <taxon>Sphingobacteriales</taxon>
        <taxon>Sphingobacteriaceae</taxon>
        <taxon>Mucilaginibacter</taxon>
    </lineage>
</organism>
<name>A0ABW5XPI5_9SPHI</name>
<dbReference type="RefSeq" id="WP_377127581.1">
    <property type="nucleotide sequence ID" value="NZ_JBHUHN010000001.1"/>
</dbReference>
<evidence type="ECO:0000313" key="1">
    <source>
        <dbReference type="EMBL" id="MFD2865370.1"/>
    </source>
</evidence>
<evidence type="ECO:0000313" key="2">
    <source>
        <dbReference type="Proteomes" id="UP001597601"/>
    </source>
</evidence>
<proteinExistence type="predicted"/>
<accession>A0ABW5XPI5</accession>
<gene>
    <name evidence="1" type="ORF">ACFSYC_11785</name>
</gene>
<dbReference type="EMBL" id="JBHUON010000013">
    <property type="protein sequence ID" value="MFD2865370.1"/>
    <property type="molecule type" value="Genomic_DNA"/>
</dbReference>
<reference evidence="2" key="1">
    <citation type="journal article" date="2019" name="Int. J. Syst. Evol. Microbiol.">
        <title>The Global Catalogue of Microorganisms (GCM) 10K type strain sequencing project: providing services to taxonomists for standard genome sequencing and annotation.</title>
        <authorList>
            <consortium name="The Broad Institute Genomics Platform"/>
            <consortium name="The Broad Institute Genome Sequencing Center for Infectious Disease"/>
            <person name="Wu L."/>
            <person name="Ma J."/>
        </authorList>
    </citation>
    <scope>NUCLEOTIDE SEQUENCE [LARGE SCALE GENOMIC DNA]</scope>
    <source>
        <strain evidence="2">KCTC 52232</strain>
    </source>
</reference>
<sequence>MGLNYQNLDDRTRQLMLQEFNYDIECDNCYLSKRFSDHGKNCFVEIMPEHILVGNDDSLAENLKSADCFLTHEERKTKSGTTLAKVPDTASQTFAEGEFNRFYIRALAFRALEEGKQLEVYRARASSNPRLESENLIGKHFNAEQLLTDLRENKGIDTAFGLPSGPNSGLSVKLE</sequence>
<comment type="caution">
    <text evidence="1">The sequence shown here is derived from an EMBL/GenBank/DDBJ whole genome shotgun (WGS) entry which is preliminary data.</text>
</comment>
<protein>
    <submittedName>
        <fullName evidence="1">Uncharacterized protein</fullName>
    </submittedName>
</protein>
<keyword evidence="2" id="KW-1185">Reference proteome</keyword>